<gene>
    <name evidence="2" type="ORF">EV192_11277</name>
</gene>
<dbReference type="AlphaFoldDB" id="A0A4R2J708"/>
<feature type="transmembrane region" description="Helical" evidence="1">
    <location>
        <begin position="12"/>
        <end position="34"/>
    </location>
</feature>
<evidence type="ECO:0000313" key="3">
    <source>
        <dbReference type="Proteomes" id="UP000295680"/>
    </source>
</evidence>
<proteinExistence type="predicted"/>
<dbReference type="Pfam" id="PF08592">
    <property type="entry name" value="Anthrone_oxy"/>
    <property type="match status" value="1"/>
</dbReference>
<comment type="caution">
    <text evidence="2">The sequence shown here is derived from an EMBL/GenBank/DDBJ whole genome shotgun (WGS) entry which is preliminary data.</text>
</comment>
<dbReference type="Proteomes" id="UP000295680">
    <property type="component" value="Unassembled WGS sequence"/>
</dbReference>
<accession>A0A4R2J708</accession>
<dbReference type="RefSeq" id="WP_132124289.1">
    <property type="nucleotide sequence ID" value="NZ_SLWS01000012.1"/>
</dbReference>
<feature type="transmembrane region" description="Helical" evidence="1">
    <location>
        <begin position="95"/>
        <end position="117"/>
    </location>
</feature>
<dbReference type="InterPro" id="IPR013901">
    <property type="entry name" value="Anthrone_oxy"/>
</dbReference>
<dbReference type="EMBL" id="SLWS01000012">
    <property type="protein sequence ID" value="TCO52346.1"/>
    <property type="molecule type" value="Genomic_DNA"/>
</dbReference>
<feature type="transmembrane region" description="Helical" evidence="1">
    <location>
        <begin position="150"/>
        <end position="168"/>
    </location>
</feature>
<keyword evidence="1" id="KW-1133">Transmembrane helix</keyword>
<reference evidence="2 3" key="1">
    <citation type="submission" date="2019-03" db="EMBL/GenBank/DDBJ databases">
        <title>Genomic Encyclopedia of Type Strains, Phase IV (KMG-IV): sequencing the most valuable type-strain genomes for metagenomic binning, comparative biology and taxonomic classification.</title>
        <authorList>
            <person name="Goeker M."/>
        </authorList>
    </citation>
    <scope>NUCLEOTIDE SEQUENCE [LARGE SCALE GENOMIC DNA]</scope>
    <source>
        <strain evidence="2 3">DSM 45934</strain>
    </source>
</reference>
<name>A0A4R2J708_9PSEU</name>
<keyword evidence="1" id="KW-0812">Transmembrane</keyword>
<evidence type="ECO:0000256" key="1">
    <source>
        <dbReference type="SAM" id="Phobius"/>
    </source>
</evidence>
<keyword evidence="3" id="KW-1185">Reference proteome</keyword>
<keyword evidence="1" id="KW-0472">Membrane</keyword>
<organism evidence="2 3">
    <name type="scientific">Actinocrispum wychmicini</name>
    <dbReference type="NCBI Taxonomy" id="1213861"/>
    <lineage>
        <taxon>Bacteria</taxon>
        <taxon>Bacillati</taxon>
        <taxon>Actinomycetota</taxon>
        <taxon>Actinomycetes</taxon>
        <taxon>Pseudonocardiales</taxon>
        <taxon>Pseudonocardiaceae</taxon>
        <taxon>Actinocrispum</taxon>
    </lineage>
</organism>
<dbReference type="OrthoDB" id="428263at2"/>
<evidence type="ECO:0000313" key="2">
    <source>
        <dbReference type="EMBL" id="TCO52346.1"/>
    </source>
</evidence>
<feature type="transmembrane region" description="Helical" evidence="1">
    <location>
        <begin position="64"/>
        <end position="83"/>
    </location>
</feature>
<sequence length="179" mass="18952">MPNATARPRSKAATPLLWLSTLTMGLMAGFFWAFSVLVMPSLKNADDRTFVAGFQEINRGVKSGGFAFGFFGAFIFTGAAAIVHQRMGRRAAARWIFAALLLYIVALAVTIGGNIPLNNKLDQFGDPAKIADLAGARAAFNEPAWNSMNAVRTVATTLGLLALGAALVDHGRAQIPAAE</sequence>
<protein>
    <submittedName>
        <fullName evidence="2">Putative membrane protein</fullName>
    </submittedName>
</protein>